<dbReference type="Proteomes" id="UP001204151">
    <property type="component" value="Unassembled WGS sequence"/>
</dbReference>
<evidence type="ECO:0000313" key="6">
    <source>
        <dbReference type="EMBL" id="MCS0585293.1"/>
    </source>
</evidence>
<keyword evidence="4" id="KW-0732">Signal</keyword>
<sequence>MNAVVILLLAALLGCGPATAQALRLPAPPAARFDPVPDTLLPLDAALRDDAGRHVKLATLFDRPVVLVPGYYTCPNLCSTLFEGVLQALALSGLGAGDYRLVGLSVDPRDGAAAAATRKRVYAALLPGGAADLTLLTGDAATLARLELALGYRAVPDAATGQLAHAAGFVVVATDGRIARAFSGVRFDPAGLRAAVKAAARAEPAPSFGQQVLLLCAHYAPTSGLHTGAALAGVRAGVLLLPLLFVCWLWRRRGGRP</sequence>
<dbReference type="InterPro" id="IPR013766">
    <property type="entry name" value="Thioredoxin_domain"/>
</dbReference>
<accession>A0ABT1ZZF4</accession>
<evidence type="ECO:0000256" key="1">
    <source>
        <dbReference type="ARBA" id="ARBA00010996"/>
    </source>
</evidence>
<evidence type="ECO:0000256" key="4">
    <source>
        <dbReference type="SAM" id="SignalP"/>
    </source>
</evidence>
<dbReference type="RefSeq" id="WP_258819818.1">
    <property type="nucleotide sequence ID" value="NZ_JANUGW010000031.1"/>
</dbReference>
<dbReference type="InterPro" id="IPR036249">
    <property type="entry name" value="Thioredoxin-like_sf"/>
</dbReference>
<dbReference type="SUPFAM" id="SSF52833">
    <property type="entry name" value="Thioredoxin-like"/>
    <property type="match status" value="1"/>
</dbReference>
<feature type="chain" id="PRO_5045406005" evidence="4">
    <location>
        <begin position="21"/>
        <end position="257"/>
    </location>
</feature>
<proteinExistence type="inferred from homology"/>
<comment type="similarity">
    <text evidence="1">Belongs to the SCO1/2 family.</text>
</comment>
<dbReference type="CDD" id="cd02968">
    <property type="entry name" value="SCO"/>
    <property type="match status" value="1"/>
</dbReference>
<name>A0ABT1ZZF4_9BURK</name>
<gene>
    <name evidence="6" type="ORF">NX784_27295</name>
</gene>
<dbReference type="EMBL" id="JANUGW010000031">
    <property type="protein sequence ID" value="MCS0585293.1"/>
    <property type="molecule type" value="Genomic_DNA"/>
</dbReference>
<feature type="domain" description="Thioredoxin" evidence="5">
    <location>
        <begin position="35"/>
        <end position="201"/>
    </location>
</feature>
<keyword evidence="3" id="KW-0472">Membrane</keyword>
<dbReference type="InterPro" id="IPR003782">
    <property type="entry name" value="SCO1/SenC"/>
</dbReference>
<dbReference type="Gene3D" id="3.40.30.10">
    <property type="entry name" value="Glutaredoxin"/>
    <property type="match status" value="1"/>
</dbReference>
<evidence type="ECO:0000313" key="7">
    <source>
        <dbReference type="Proteomes" id="UP001204151"/>
    </source>
</evidence>
<keyword evidence="7" id="KW-1185">Reference proteome</keyword>
<feature type="transmembrane region" description="Helical" evidence="3">
    <location>
        <begin position="229"/>
        <end position="250"/>
    </location>
</feature>
<protein>
    <submittedName>
        <fullName evidence="6">SCO family protein</fullName>
    </submittedName>
</protein>
<reference evidence="6 7" key="1">
    <citation type="submission" date="2022-08" db="EMBL/GenBank/DDBJ databases">
        <title>Reclassification of Massilia species as members of the genera Telluria, Duganella, Pseudoduganella, Mokoshia gen. nov. and Zemynaea gen. nov. using orthogonal and non-orthogonal genome-based approaches.</title>
        <authorList>
            <person name="Bowman J.P."/>
        </authorList>
    </citation>
    <scope>NUCLEOTIDE SEQUENCE [LARGE SCALE GENOMIC DNA]</scope>
    <source>
        <strain evidence="6 7">JCM 31316</strain>
    </source>
</reference>
<keyword evidence="2" id="KW-0186">Copper</keyword>
<keyword evidence="3" id="KW-0812">Transmembrane</keyword>
<evidence type="ECO:0000259" key="5">
    <source>
        <dbReference type="PROSITE" id="PS51352"/>
    </source>
</evidence>
<feature type="signal peptide" evidence="4">
    <location>
        <begin position="1"/>
        <end position="20"/>
    </location>
</feature>
<keyword evidence="3" id="KW-1133">Transmembrane helix</keyword>
<dbReference type="Pfam" id="PF02630">
    <property type="entry name" value="SCO1-SenC"/>
    <property type="match status" value="1"/>
</dbReference>
<evidence type="ECO:0000256" key="2">
    <source>
        <dbReference type="ARBA" id="ARBA00023008"/>
    </source>
</evidence>
<organism evidence="6 7">
    <name type="scientific">Massilia pinisoli</name>
    <dbReference type="NCBI Taxonomy" id="1772194"/>
    <lineage>
        <taxon>Bacteria</taxon>
        <taxon>Pseudomonadati</taxon>
        <taxon>Pseudomonadota</taxon>
        <taxon>Betaproteobacteria</taxon>
        <taxon>Burkholderiales</taxon>
        <taxon>Oxalobacteraceae</taxon>
        <taxon>Telluria group</taxon>
        <taxon>Massilia</taxon>
    </lineage>
</organism>
<dbReference type="PROSITE" id="PS51352">
    <property type="entry name" value="THIOREDOXIN_2"/>
    <property type="match status" value="1"/>
</dbReference>
<evidence type="ECO:0000256" key="3">
    <source>
        <dbReference type="SAM" id="Phobius"/>
    </source>
</evidence>
<comment type="caution">
    <text evidence="6">The sequence shown here is derived from an EMBL/GenBank/DDBJ whole genome shotgun (WGS) entry which is preliminary data.</text>
</comment>